<name>G9A863_SINF1</name>
<dbReference type="HOGENOM" id="CLU_3221148_0_0_5"/>
<dbReference type="KEGG" id="sfh:SFHH103_01948"/>
<keyword evidence="1" id="KW-1133">Transmembrane helix</keyword>
<accession>G9A863</accession>
<dbReference type="PATRIC" id="fig|380.5.peg.2063"/>
<reference evidence="2 3" key="1">
    <citation type="journal article" date="2012" name="J. Bacteriol.">
        <title>Genome sequence of the soybean symbiont Sinorhizobium fredii HH103.</title>
        <authorList>
            <person name="Weidner S."/>
            <person name="Becker A."/>
            <person name="Bonilla I."/>
            <person name="Jaenicke S."/>
            <person name="Lloret J."/>
            <person name="Margaret I."/>
            <person name="Puhler A."/>
            <person name="Ruiz-Sainz J.E."/>
            <person name="Schneiker-Bekel S."/>
            <person name="Szczepanowski R."/>
            <person name="Vinardell J.M."/>
            <person name="Zehner S."/>
            <person name="Gottfert M."/>
        </authorList>
    </citation>
    <scope>NUCLEOTIDE SEQUENCE [LARGE SCALE GENOMIC DNA]</scope>
    <source>
        <strain evidence="2 3">HH103</strain>
    </source>
</reference>
<organism evidence="2 3">
    <name type="scientific">Sinorhizobium fredii (strain HH103)</name>
    <dbReference type="NCBI Taxonomy" id="1117943"/>
    <lineage>
        <taxon>Bacteria</taxon>
        <taxon>Pseudomonadati</taxon>
        <taxon>Pseudomonadota</taxon>
        <taxon>Alphaproteobacteria</taxon>
        <taxon>Hyphomicrobiales</taxon>
        <taxon>Rhizobiaceae</taxon>
        <taxon>Sinorhizobium/Ensifer group</taxon>
        <taxon>Sinorhizobium</taxon>
    </lineage>
</organism>
<evidence type="ECO:0000313" key="2">
    <source>
        <dbReference type="EMBL" id="CCE96443.1"/>
    </source>
</evidence>
<keyword evidence="1" id="KW-0812">Transmembrane</keyword>
<gene>
    <name evidence="2" type="ordered locus">SFHH103_01948</name>
</gene>
<dbReference type="AlphaFoldDB" id="G9A863"/>
<dbReference type="EMBL" id="HE616890">
    <property type="protein sequence ID" value="CCE96443.1"/>
    <property type="molecule type" value="Genomic_DNA"/>
</dbReference>
<keyword evidence="1" id="KW-0472">Membrane</keyword>
<evidence type="ECO:0000256" key="1">
    <source>
        <dbReference type="SAM" id="Phobius"/>
    </source>
</evidence>
<sequence length="44" mass="5032">MPSVSTWAGFGSVLRQWLSEPARPKWFNITMAVLLVVSLWPMLK</sequence>
<proteinExistence type="predicted"/>
<protein>
    <submittedName>
        <fullName evidence="2">Uncharacterized protein</fullName>
    </submittedName>
</protein>
<dbReference type="eggNOG" id="COG1280">
    <property type="taxonomic scope" value="Bacteria"/>
</dbReference>
<dbReference type="Proteomes" id="UP000007735">
    <property type="component" value="Chromosome"/>
</dbReference>
<feature type="transmembrane region" description="Helical" evidence="1">
    <location>
        <begin position="26"/>
        <end position="43"/>
    </location>
</feature>
<evidence type="ECO:0000313" key="3">
    <source>
        <dbReference type="Proteomes" id="UP000007735"/>
    </source>
</evidence>